<keyword evidence="1" id="KW-1185">Reference proteome</keyword>
<proteinExistence type="predicted"/>
<dbReference type="GeneID" id="111086559"/>
<dbReference type="RefSeq" id="XP_022245538.1">
    <property type="nucleotide sequence ID" value="XM_022389830.1"/>
</dbReference>
<evidence type="ECO:0000313" key="4">
    <source>
        <dbReference type="RefSeq" id="XP_022245538.1"/>
    </source>
</evidence>
<gene>
    <name evidence="2 3 4" type="primary">LOC111086559</name>
</gene>
<dbReference type="RefSeq" id="XP_022245537.1">
    <property type="nucleotide sequence ID" value="XM_022389829.1"/>
</dbReference>
<name>A0ABM1SPI0_LIMPO</name>
<organism evidence="1 2">
    <name type="scientific">Limulus polyphemus</name>
    <name type="common">Atlantic horseshoe crab</name>
    <dbReference type="NCBI Taxonomy" id="6850"/>
    <lineage>
        <taxon>Eukaryota</taxon>
        <taxon>Metazoa</taxon>
        <taxon>Ecdysozoa</taxon>
        <taxon>Arthropoda</taxon>
        <taxon>Chelicerata</taxon>
        <taxon>Merostomata</taxon>
        <taxon>Xiphosura</taxon>
        <taxon>Limulidae</taxon>
        <taxon>Limulus</taxon>
    </lineage>
</organism>
<accession>A0ABM1SPI0</accession>
<reference evidence="2 3" key="1">
    <citation type="submission" date="2025-05" db="UniProtKB">
        <authorList>
            <consortium name="RefSeq"/>
        </authorList>
    </citation>
    <scope>IDENTIFICATION</scope>
    <source>
        <tissue evidence="2 3">Muscle</tissue>
    </source>
</reference>
<evidence type="ECO:0000313" key="3">
    <source>
        <dbReference type="RefSeq" id="XP_022245537.1"/>
    </source>
</evidence>
<sequence>MVIVLCCSRKFKWHKKAFGLRLPFHQNTLILVCPLLILRRNVLMSHLYPLPNLSLSLNSRISRNLSRKVEKVKIEEHERVFFVSMKQFKLFGSLRYQRRTYWRQLTKYPTVDERTELSRDVLQKAILNIEK</sequence>
<evidence type="ECO:0000313" key="2">
    <source>
        <dbReference type="RefSeq" id="XP_022245536.1"/>
    </source>
</evidence>
<evidence type="ECO:0000313" key="1">
    <source>
        <dbReference type="Proteomes" id="UP000694941"/>
    </source>
</evidence>
<dbReference type="RefSeq" id="XP_022245536.1">
    <property type="nucleotide sequence ID" value="XM_022389828.1"/>
</dbReference>
<dbReference type="Proteomes" id="UP000694941">
    <property type="component" value="Unplaced"/>
</dbReference>
<protein>
    <submittedName>
        <fullName evidence="2 3">Uncharacterized protein LOC111086559 isoform X1</fullName>
    </submittedName>
</protein>